<comment type="subunit">
    <text evidence="13">Homotetramer.</text>
</comment>
<evidence type="ECO:0000256" key="11">
    <source>
        <dbReference type="ARBA" id="ARBA00022842"/>
    </source>
</evidence>
<gene>
    <name evidence="13 16" type="primary">ndk</name>
    <name evidence="16" type="ORF">IAC29_01395</name>
</gene>
<dbReference type="InterPro" id="IPR034907">
    <property type="entry name" value="NDK-like_dom"/>
</dbReference>
<feature type="binding site" evidence="13">
    <location>
        <position position="85"/>
    </location>
    <ligand>
        <name>ATP</name>
        <dbReference type="ChEBI" id="CHEBI:30616"/>
    </ligand>
</feature>
<keyword evidence="9 13" id="KW-0418">Kinase</keyword>
<keyword evidence="10 13" id="KW-0067">ATP-binding</keyword>
<keyword evidence="11 13" id="KW-0460">Magnesium</keyword>
<evidence type="ECO:0000256" key="14">
    <source>
        <dbReference type="RuleBase" id="RU004011"/>
    </source>
</evidence>
<evidence type="ECO:0000256" key="2">
    <source>
        <dbReference type="ARBA" id="ARBA00008142"/>
    </source>
</evidence>
<sequence length="153" mass="17300">MERTLVILKPGTLQRGLVGEVISRFEKKGLKLVAMKMVQLTPEILDEHYAHLKDRPFFPWLKAGMMAAPVILCCWEGYEAVKTVRDMAGATNSRKALPGTIRGDYGMSSQENIVHTSDSPENAAIELDRFFSPEDYCEYPSPLEQYLYAPDEK</sequence>
<comment type="cofactor">
    <cofactor evidence="1 13">
        <name>Mg(2+)</name>
        <dbReference type="ChEBI" id="CHEBI:18420"/>
    </cofactor>
</comment>
<feature type="binding site" evidence="13">
    <location>
        <position position="57"/>
    </location>
    <ligand>
        <name>ATP</name>
        <dbReference type="ChEBI" id="CHEBI:30616"/>
    </ligand>
</feature>
<dbReference type="GO" id="GO:0006183">
    <property type="term" value="P:GTP biosynthetic process"/>
    <property type="evidence" value="ECO:0007669"/>
    <property type="project" value="UniProtKB-UniRule"/>
</dbReference>
<feature type="binding site" evidence="13">
    <location>
        <position position="9"/>
    </location>
    <ligand>
        <name>ATP</name>
        <dbReference type="ChEBI" id="CHEBI:30616"/>
    </ligand>
</feature>
<dbReference type="CDD" id="cd04413">
    <property type="entry name" value="NDPk_I"/>
    <property type="match status" value="1"/>
</dbReference>
<evidence type="ECO:0000313" key="16">
    <source>
        <dbReference type="EMBL" id="MBO8447910.1"/>
    </source>
</evidence>
<dbReference type="HAMAP" id="MF_00451">
    <property type="entry name" value="NDP_kinase"/>
    <property type="match status" value="1"/>
</dbReference>
<keyword evidence="5 13" id="KW-0597">Phosphoprotein</keyword>
<dbReference type="PRINTS" id="PR01243">
    <property type="entry name" value="NUCDPKINASE"/>
</dbReference>
<feature type="binding site" evidence="13">
    <location>
        <position position="102"/>
    </location>
    <ligand>
        <name>ATP</name>
        <dbReference type="ChEBI" id="CHEBI:30616"/>
    </ligand>
</feature>
<evidence type="ECO:0000256" key="12">
    <source>
        <dbReference type="ARBA" id="ARBA00023080"/>
    </source>
</evidence>
<evidence type="ECO:0000256" key="1">
    <source>
        <dbReference type="ARBA" id="ARBA00001946"/>
    </source>
</evidence>
<keyword evidence="7 13" id="KW-0479">Metal-binding</keyword>
<evidence type="ECO:0000256" key="9">
    <source>
        <dbReference type="ARBA" id="ARBA00022777"/>
    </source>
</evidence>
<keyword evidence="13" id="KW-0963">Cytoplasm</keyword>
<organism evidence="16 17">
    <name type="scientific">Candidatus Cryptobacteroides merdigallinarum</name>
    <dbReference type="NCBI Taxonomy" id="2840770"/>
    <lineage>
        <taxon>Bacteria</taxon>
        <taxon>Pseudomonadati</taxon>
        <taxon>Bacteroidota</taxon>
        <taxon>Bacteroidia</taxon>
        <taxon>Bacteroidales</taxon>
        <taxon>Candidatus Cryptobacteroides</taxon>
    </lineage>
</organism>
<dbReference type="EMBL" id="JADIMQ010000019">
    <property type="protein sequence ID" value="MBO8447910.1"/>
    <property type="molecule type" value="Genomic_DNA"/>
</dbReference>
<reference evidence="16" key="2">
    <citation type="journal article" date="2021" name="PeerJ">
        <title>Extensive microbial diversity within the chicken gut microbiome revealed by metagenomics and culture.</title>
        <authorList>
            <person name="Gilroy R."/>
            <person name="Ravi A."/>
            <person name="Getino M."/>
            <person name="Pursley I."/>
            <person name="Horton D.L."/>
            <person name="Alikhan N.F."/>
            <person name="Baker D."/>
            <person name="Gharbi K."/>
            <person name="Hall N."/>
            <person name="Watson M."/>
            <person name="Adriaenssens E.M."/>
            <person name="Foster-Nyarko E."/>
            <person name="Jarju S."/>
            <person name="Secka A."/>
            <person name="Antonio M."/>
            <person name="Oren A."/>
            <person name="Chaudhuri R.R."/>
            <person name="La Ragione R."/>
            <person name="Hildebrand F."/>
            <person name="Pallen M.J."/>
        </authorList>
    </citation>
    <scope>NUCLEOTIDE SEQUENCE</scope>
    <source>
        <strain evidence="16">20514</strain>
    </source>
</reference>
<evidence type="ECO:0000256" key="13">
    <source>
        <dbReference type="HAMAP-Rule" id="MF_00451"/>
    </source>
</evidence>
<dbReference type="GO" id="GO:0005737">
    <property type="term" value="C:cytoplasm"/>
    <property type="evidence" value="ECO:0007669"/>
    <property type="project" value="UniProtKB-SubCell"/>
</dbReference>
<dbReference type="SMART" id="SM00562">
    <property type="entry name" value="NDK"/>
    <property type="match status" value="1"/>
</dbReference>
<evidence type="ECO:0000313" key="17">
    <source>
        <dbReference type="Proteomes" id="UP000810252"/>
    </source>
</evidence>
<evidence type="ECO:0000259" key="15">
    <source>
        <dbReference type="SMART" id="SM00562"/>
    </source>
</evidence>
<dbReference type="GO" id="GO:0006241">
    <property type="term" value="P:CTP biosynthetic process"/>
    <property type="evidence" value="ECO:0007669"/>
    <property type="project" value="UniProtKB-UniRule"/>
</dbReference>
<evidence type="ECO:0000256" key="3">
    <source>
        <dbReference type="ARBA" id="ARBA00012966"/>
    </source>
</evidence>
<dbReference type="Proteomes" id="UP000810252">
    <property type="component" value="Unassembled WGS sequence"/>
</dbReference>
<dbReference type="PANTHER" id="PTHR11349">
    <property type="entry name" value="NUCLEOSIDE DIPHOSPHATE KINASE"/>
    <property type="match status" value="1"/>
</dbReference>
<evidence type="ECO:0000256" key="6">
    <source>
        <dbReference type="ARBA" id="ARBA00022679"/>
    </source>
</evidence>
<comment type="catalytic activity">
    <reaction evidence="13">
        <text>a ribonucleoside 5'-diphosphate + ATP = a ribonucleoside 5'-triphosphate + ADP</text>
        <dbReference type="Rhea" id="RHEA:18113"/>
        <dbReference type="ChEBI" id="CHEBI:30616"/>
        <dbReference type="ChEBI" id="CHEBI:57930"/>
        <dbReference type="ChEBI" id="CHEBI:61557"/>
        <dbReference type="ChEBI" id="CHEBI:456216"/>
        <dbReference type="EC" id="2.7.4.6"/>
    </reaction>
</comment>
<comment type="catalytic activity">
    <reaction evidence="13">
        <text>a 2'-deoxyribonucleoside 5'-diphosphate + ATP = a 2'-deoxyribonucleoside 5'-triphosphate + ADP</text>
        <dbReference type="Rhea" id="RHEA:44640"/>
        <dbReference type="ChEBI" id="CHEBI:30616"/>
        <dbReference type="ChEBI" id="CHEBI:61560"/>
        <dbReference type="ChEBI" id="CHEBI:73316"/>
        <dbReference type="ChEBI" id="CHEBI:456216"/>
        <dbReference type="EC" id="2.7.4.6"/>
    </reaction>
</comment>
<feature type="domain" description="Nucleoside diphosphate kinase-like" evidence="15">
    <location>
        <begin position="1"/>
        <end position="138"/>
    </location>
</feature>
<keyword evidence="8 13" id="KW-0547">Nucleotide-binding</keyword>
<accession>A0A9D9EJ65</accession>
<protein>
    <recommendedName>
        <fullName evidence="4 13">Nucleoside diphosphate kinase</fullName>
        <shortName evidence="13">NDK</shortName>
        <shortName evidence="13">NDP kinase</shortName>
        <ecNumber evidence="3 13">2.7.4.6</ecNumber>
    </recommendedName>
    <alternativeName>
        <fullName evidence="13">Nucleoside-2-P kinase</fullName>
    </alternativeName>
</protein>
<feature type="binding site" evidence="13">
    <location>
        <position position="112"/>
    </location>
    <ligand>
        <name>ATP</name>
        <dbReference type="ChEBI" id="CHEBI:30616"/>
    </ligand>
</feature>
<comment type="function">
    <text evidence="13">Major role in the synthesis of nucleoside triphosphates other than ATP. The ATP gamma phosphate is transferred to the NDP beta phosphate via a ping-pong mechanism, using a phosphorylated active-site intermediate.</text>
</comment>
<dbReference type="EC" id="2.7.4.6" evidence="3 13"/>
<dbReference type="InterPro" id="IPR001564">
    <property type="entry name" value="Nucleoside_diP_kinase"/>
</dbReference>
<evidence type="ECO:0000256" key="8">
    <source>
        <dbReference type="ARBA" id="ARBA00022741"/>
    </source>
</evidence>
<evidence type="ECO:0000256" key="5">
    <source>
        <dbReference type="ARBA" id="ARBA00022553"/>
    </source>
</evidence>
<proteinExistence type="inferred from homology"/>
<evidence type="ECO:0000256" key="7">
    <source>
        <dbReference type="ARBA" id="ARBA00022723"/>
    </source>
</evidence>
<keyword evidence="12 13" id="KW-0546">Nucleotide metabolism</keyword>
<dbReference type="Gene3D" id="3.30.70.141">
    <property type="entry name" value="Nucleoside diphosphate kinase-like domain"/>
    <property type="match status" value="1"/>
</dbReference>
<name>A0A9D9EJ65_9BACT</name>
<comment type="subcellular location">
    <subcellularLocation>
        <location evidence="13">Cytoplasm</location>
    </subcellularLocation>
</comment>
<comment type="caution">
    <text evidence="16">The sequence shown here is derived from an EMBL/GenBank/DDBJ whole genome shotgun (WGS) entry which is preliminary data.</text>
</comment>
<feature type="binding site" evidence="13">
    <location>
        <position position="91"/>
    </location>
    <ligand>
        <name>ATP</name>
        <dbReference type="ChEBI" id="CHEBI:30616"/>
    </ligand>
</feature>
<dbReference type="NCBIfam" id="NF001908">
    <property type="entry name" value="PRK00668.1"/>
    <property type="match status" value="1"/>
</dbReference>
<evidence type="ECO:0000256" key="10">
    <source>
        <dbReference type="ARBA" id="ARBA00022840"/>
    </source>
</evidence>
<comment type="similarity">
    <text evidence="2 13 14">Belongs to the NDK family.</text>
</comment>
<dbReference type="SUPFAM" id="SSF54919">
    <property type="entry name" value="Nucleoside diphosphate kinase, NDK"/>
    <property type="match status" value="1"/>
</dbReference>
<dbReference type="FunFam" id="3.30.70.141:FF:000003">
    <property type="entry name" value="Nucleoside diphosphate kinase"/>
    <property type="match status" value="1"/>
</dbReference>
<dbReference type="Pfam" id="PF00334">
    <property type="entry name" value="NDK"/>
    <property type="match status" value="1"/>
</dbReference>
<dbReference type="InterPro" id="IPR036850">
    <property type="entry name" value="NDK-like_dom_sf"/>
</dbReference>
<keyword evidence="6 13" id="KW-0808">Transferase</keyword>
<dbReference type="AlphaFoldDB" id="A0A9D9EJ65"/>
<dbReference type="GO" id="GO:0005524">
    <property type="term" value="F:ATP binding"/>
    <property type="evidence" value="ECO:0007669"/>
    <property type="project" value="UniProtKB-UniRule"/>
</dbReference>
<dbReference type="GO" id="GO:0006228">
    <property type="term" value="P:UTP biosynthetic process"/>
    <property type="evidence" value="ECO:0007669"/>
    <property type="project" value="UniProtKB-UniRule"/>
</dbReference>
<evidence type="ECO:0000256" key="4">
    <source>
        <dbReference type="ARBA" id="ARBA00017632"/>
    </source>
</evidence>
<reference evidence="16" key="1">
    <citation type="submission" date="2020-10" db="EMBL/GenBank/DDBJ databases">
        <authorList>
            <person name="Gilroy R."/>
        </authorList>
    </citation>
    <scope>NUCLEOTIDE SEQUENCE</scope>
    <source>
        <strain evidence="16">20514</strain>
    </source>
</reference>
<dbReference type="GO" id="GO:0046872">
    <property type="term" value="F:metal ion binding"/>
    <property type="evidence" value="ECO:0007669"/>
    <property type="project" value="UniProtKB-KW"/>
</dbReference>
<dbReference type="GO" id="GO:0004550">
    <property type="term" value="F:nucleoside diphosphate kinase activity"/>
    <property type="evidence" value="ECO:0007669"/>
    <property type="project" value="UniProtKB-UniRule"/>
</dbReference>
<feature type="active site" description="Pros-phosphohistidine intermediate" evidence="13">
    <location>
        <position position="115"/>
    </location>
</feature>